<dbReference type="NCBIfam" id="TIGR00231">
    <property type="entry name" value="small_GTP"/>
    <property type="match status" value="1"/>
</dbReference>
<reference evidence="9 10" key="1">
    <citation type="journal article" date="2023" name="Nat. Commun.">
        <title>Origin of minicircular mitochondrial genomes in red algae.</title>
        <authorList>
            <person name="Lee Y."/>
            <person name="Cho C.H."/>
            <person name="Lee Y.M."/>
            <person name="Park S.I."/>
            <person name="Yang J.H."/>
            <person name="West J.A."/>
            <person name="Bhattacharya D."/>
            <person name="Yoon H.S."/>
        </authorList>
    </citation>
    <scope>NUCLEOTIDE SEQUENCE [LARGE SCALE GENOMIC DNA]</scope>
    <source>
        <strain evidence="9 10">CCMP1338</strain>
        <tissue evidence="9">Whole cell</tissue>
    </source>
</reference>
<dbReference type="Gene3D" id="1.20.120.430">
    <property type="entry name" value="tRNA modification GTPase MnmE domain 2"/>
    <property type="match status" value="2"/>
</dbReference>
<dbReference type="GO" id="GO:0005739">
    <property type="term" value="C:mitochondrion"/>
    <property type="evidence" value="ECO:0007669"/>
    <property type="project" value="UniProtKB-SubCell"/>
</dbReference>
<dbReference type="EMBL" id="JAMWBK010000001">
    <property type="protein sequence ID" value="KAJ8908529.1"/>
    <property type="molecule type" value="Genomic_DNA"/>
</dbReference>
<keyword evidence="10" id="KW-1185">Reference proteome</keyword>
<dbReference type="SUPFAM" id="SSF116878">
    <property type="entry name" value="TrmE connector domain"/>
    <property type="match status" value="1"/>
</dbReference>
<dbReference type="GO" id="GO:0005525">
    <property type="term" value="F:GTP binding"/>
    <property type="evidence" value="ECO:0007669"/>
    <property type="project" value="UniProtKB-KW"/>
</dbReference>
<evidence type="ECO:0000256" key="5">
    <source>
        <dbReference type="ARBA" id="ARBA00023134"/>
    </source>
</evidence>
<dbReference type="FunFam" id="3.30.1360.120:FF:000007">
    <property type="entry name" value="tRNA modification GTPase GTPBP3, mitochondrial"/>
    <property type="match status" value="1"/>
</dbReference>
<dbReference type="InterPro" id="IPR027417">
    <property type="entry name" value="P-loop_NTPase"/>
</dbReference>
<dbReference type="GO" id="GO:0003924">
    <property type="term" value="F:GTPase activity"/>
    <property type="evidence" value="ECO:0007669"/>
    <property type="project" value="InterPro"/>
</dbReference>
<dbReference type="InterPro" id="IPR018948">
    <property type="entry name" value="GTP-bd_TrmE_N"/>
</dbReference>
<dbReference type="GO" id="GO:0030488">
    <property type="term" value="P:tRNA methylation"/>
    <property type="evidence" value="ECO:0007669"/>
    <property type="project" value="TreeGrafter"/>
</dbReference>
<dbReference type="Gene3D" id="3.30.1360.120">
    <property type="entry name" value="Probable tRNA modification gtpase trme, domain 1"/>
    <property type="match status" value="1"/>
</dbReference>
<evidence type="ECO:0000256" key="4">
    <source>
        <dbReference type="ARBA" id="ARBA00022741"/>
    </source>
</evidence>
<evidence type="ECO:0000256" key="1">
    <source>
        <dbReference type="ARBA" id="ARBA00004173"/>
    </source>
</evidence>
<evidence type="ECO:0000313" key="9">
    <source>
        <dbReference type="EMBL" id="KAJ8908529.1"/>
    </source>
</evidence>
<dbReference type="PANTHER" id="PTHR42714">
    <property type="entry name" value="TRNA MODIFICATION GTPASE GTPBP3"/>
    <property type="match status" value="1"/>
</dbReference>
<dbReference type="InterPro" id="IPR025867">
    <property type="entry name" value="MnmE_helical"/>
</dbReference>
<evidence type="ECO:0000313" key="10">
    <source>
        <dbReference type="Proteomes" id="UP001157974"/>
    </source>
</evidence>
<evidence type="ECO:0000259" key="8">
    <source>
        <dbReference type="Pfam" id="PF12631"/>
    </source>
</evidence>
<comment type="similarity">
    <text evidence="2">Belongs to the TRAFAC class TrmE-Era-EngA-EngB-Septin-like GTPase superfamily. TrmE GTPase family.</text>
</comment>
<name>A0AAV8V2T0_9RHOD</name>
<dbReference type="InterPro" id="IPR006073">
    <property type="entry name" value="GTP-bd"/>
</dbReference>
<feature type="domain" description="MnmE helical" evidence="8">
    <location>
        <begin position="157"/>
        <end position="521"/>
    </location>
</feature>
<feature type="domain" description="GTP-binding protein TrmE N-terminal" evidence="7">
    <location>
        <begin position="32"/>
        <end position="154"/>
    </location>
</feature>
<keyword evidence="5" id="KW-0342">GTP-binding</keyword>
<dbReference type="GO" id="GO:0002098">
    <property type="term" value="P:tRNA wobble uridine modification"/>
    <property type="evidence" value="ECO:0007669"/>
    <property type="project" value="TreeGrafter"/>
</dbReference>
<evidence type="ECO:0000256" key="3">
    <source>
        <dbReference type="ARBA" id="ARBA00022694"/>
    </source>
</evidence>
<proteinExistence type="inferred from homology"/>
<dbReference type="Proteomes" id="UP001157974">
    <property type="component" value="Unassembled WGS sequence"/>
</dbReference>
<dbReference type="InterPro" id="IPR027266">
    <property type="entry name" value="TrmE/GcvT-like"/>
</dbReference>
<dbReference type="SUPFAM" id="SSF52540">
    <property type="entry name" value="P-loop containing nucleoside triphosphate hydrolases"/>
    <property type="match status" value="1"/>
</dbReference>
<keyword evidence="4" id="KW-0547">Nucleotide-binding</keyword>
<keyword evidence="3" id="KW-0819">tRNA processing</keyword>
<dbReference type="SUPFAM" id="SSF103025">
    <property type="entry name" value="Folate-binding domain"/>
    <property type="match status" value="1"/>
</dbReference>
<dbReference type="Pfam" id="PF10396">
    <property type="entry name" value="TrmE_N"/>
    <property type="match status" value="1"/>
</dbReference>
<dbReference type="CDD" id="cd04164">
    <property type="entry name" value="trmE"/>
    <property type="match status" value="1"/>
</dbReference>
<evidence type="ECO:0000259" key="6">
    <source>
        <dbReference type="Pfam" id="PF01926"/>
    </source>
</evidence>
<dbReference type="Pfam" id="PF12631">
    <property type="entry name" value="MnmE_helical"/>
    <property type="match status" value="1"/>
</dbReference>
<dbReference type="PANTHER" id="PTHR42714:SF2">
    <property type="entry name" value="TRNA MODIFICATION GTPASE GTPBP3, MITOCHONDRIAL"/>
    <property type="match status" value="1"/>
</dbReference>
<evidence type="ECO:0008006" key="11">
    <source>
        <dbReference type="Google" id="ProtNLM"/>
    </source>
</evidence>
<dbReference type="Gene3D" id="3.40.50.300">
    <property type="entry name" value="P-loop containing nucleotide triphosphate hydrolases"/>
    <property type="match status" value="1"/>
</dbReference>
<dbReference type="InterPro" id="IPR005225">
    <property type="entry name" value="Small_GTP-bd"/>
</dbReference>
<protein>
    <recommendedName>
        <fullName evidence="11">TrmE-type G domain-containing protein</fullName>
    </recommendedName>
</protein>
<organism evidence="9 10">
    <name type="scientific">Rhodosorus marinus</name>
    <dbReference type="NCBI Taxonomy" id="101924"/>
    <lineage>
        <taxon>Eukaryota</taxon>
        <taxon>Rhodophyta</taxon>
        <taxon>Stylonematophyceae</taxon>
        <taxon>Stylonematales</taxon>
        <taxon>Stylonemataceae</taxon>
        <taxon>Rhodosorus</taxon>
    </lineage>
</organism>
<sequence>MRMYGFCSGALWKGGKTKIRPSHVTMSMYSDTIYALSTGVGRAGVAVVRVSGADAGTCLLQLCSLEKLPAARKATLRKVIHPKAKEVVDEALVLYFPQPRSFTGEDVAELHVHGSYAVIKSTLEALSLVDPEQGRRIRPAERGEFTRRAFENGRMDLTEVEGLADLIASETTEQRKQALKQMSGHLRQYYESWREQLKSCLAFAEAVIDFGEDVDESALLEILPKATEVVEEMKTHLKDGRRGEIVRSGVKLAIIGPPNADPSRILVRVGGKSVAKWQAEKLGLSMAQGNLRKSSLLNELARRPAAIVSPIAGTTRDVVQVNLDLGGMSVVVSDTAGIRTQTDDVIEQEGIRRAWATAEEADIVLCVVDASEQSNDGNQWIANDTVNTRKIIVANKADLVGEQKGLISRSLQDVPVRYISCKTGDGIQPLLDELEKIIKDAIVGDTKGKEMPLITRQRHRQHVQACITALETFLEGCEANGGTLPLDIATEELRIATKEIGLVTGIVHVEEVLDVVFSEFCIGK</sequence>
<dbReference type="HAMAP" id="MF_00379">
    <property type="entry name" value="GTPase_MnmE"/>
    <property type="match status" value="1"/>
</dbReference>
<dbReference type="InterPro" id="IPR027368">
    <property type="entry name" value="MnmE_dom2"/>
</dbReference>
<feature type="domain" description="G" evidence="6">
    <location>
        <begin position="293"/>
        <end position="396"/>
    </location>
</feature>
<evidence type="ECO:0000256" key="2">
    <source>
        <dbReference type="ARBA" id="ARBA00011043"/>
    </source>
</evidence>
<dbReference type="InterPro" id="IPR031168">
    <property type="entry name" value="G_TrmE"/>
</dbReference>
<accession>A0AAV8V2T0</accession>
<dbReference type="CDD" id="cd14858">
    <property type="entry name" value="TrmE_N"/>
    <property type="match status" value="1"/>
</dbReference>
<gene>
    <name evidence="9" type="ORF">NDN08_005236</name>
</gene>
<dbReference type="InterPro" id="IPR004520">
    <property type="entry name" value="GTPase_MnmE"/>
</dbReference>
<comment type="subcellular location">
    <subcellularLocation>
        <location evidence="1">Mitochondrion</location>
    </subcellularLocation>
</comment>
<dbReference type="AlphaFoldDB" id="A0AAV8V2T0"/>
<comment type="caution">
    <text evidence="9">The sequence shown here is derived from an EMBL/GenBank/DDBJ whole genome shotgun (WGS) entry which is preliminary data.</text>
</comment>
<dbReference type="Pfam" id="PF01926">
    <property type="entry name" value="MMR_HSR1"/>
    <property type="match status" value="1"/>
</dbReference>
<evidence type="ECO:0000259" key="7">
    <source>
        <dbReference type="Pfam" id="PF10396"/>
    </source>
</evidence>